<dbReference type="Proteomes" id="UP001064504">
    <property type="component" value="Chromosome"/>
</dbReference>
<evidence type="ECO:0000256" key="1">
    <source>
        <dbReference type="SAM" id="MobiDB-lite"/>
    </source>
</evidence>
<dbReference type="SUPFAM" id="SSF56399">
    <property type="entry name" value="ADP-ribosylation"/>
    <property type="match status" value="1"/>
</dbReference>
<dbReference type="Gene3D" id="2.180.10.10">
    <property type="entry name" value="RHS repeat-associated core"/>
    <property type="match status" value="1"/>
</dbReference>
<reference evidence="2" key="1">
    <citation type="submission" date="2022-09" db="EMBL/GenBank/DDBJ databases">
        <title>Complete genome sequence of Pseudomonas promysalinigenes strain RL-WG26, a newly isolated PGPR with the potential for plant salinity stress alleviation.</title>
        <authorList>
            <person name="Ren L."/>
            <person name="Wang G."/>
            <person name="Hu H."/>
        </authorList>
    </citation>
    <scope>NUCLEOTIDE SEQUENCE</scope>
    <source>
        <strain evidence="2">RL-WG26</strain>
    </source>
</reference>
<evidence type="ECO:0000313" key="3">
    <source>
        <dbReference type="Proteomes" id="UP001064504"/>
    </source>
</evidence>
<dbReference type="InterPro" id="IPR022385">
    <property type="entry name" value="Rhs_assc_core"/>
</dbReference>
<gene>
    <name evidence="2" type="ORF">N5C08_01890</name>
</gene>
<dbReference type="NCBIfam" id="TIGR03696">
    <property type="entry name" value="Rhs_assc_core"/>
    <property type="match status" value="1"/>
</dbReference>
<dbReference type="EMBL" id="CP104557">
    <property type="protein sequence ID" value="UXH40330.1"/>
    <property type="molecule type" value="Genomic_DNA"/>
</dbReference>
<feature type="compositionally biased region" description="Polar residues" evidence="1">
    <location>
        <begin position="296"/>
        <end position="309"/>
    </location>
</feature>
<keyword evidence="3" id="KW-1185">Reference proteome</keyword>
<organism evidence="2 3">
    <name type="scientific">Pseudomonas promysalinigenes</name>
    <dbReference type="NCBI Taxonomy" id="485898"/>
    <lineage>
        <taxon>Bacteria</taxon>
        <taxon>Pseudomonadati</taxon>
        <taxon>Pseudomonadota</taxon>
        <taxon>Gammaproteobacteria</taxon>
        <taxon>Pseudomonadales</taxon>
        <taxon>Pseudomonadaceae</taxon>
        <taxon>Pseudomonas</taxon>
    </lineage>
</organism>
<name>A0ABY6AS42_9PSED</name>
<proteinExistence type="predicted"/>
<sequence length="309" mass="34015">MSKSPNDTIFFYQGNKLVTVKEGANHRSIFRATDMPLAEQQSADGNGLLATDNKGSVLAVQSDEKKETHRYSVYGHDPTLPSVQTSTGFNGEIFDAGSSGYALGSGYRTYSASLMRFLATDNLSPFGQGGLNPYCYCQGDPANFTDSSGHVRVYLANGQIMNVGKNMATPVGYWGPRRDKEHQRSLSNLTLQRPRTVPVDNPTGESQTLTKLFEPVRSPSTSTEVVHVKEMDLQTFQRNSEKIEDSINSSNNWGGNKSLKELEPAVDLMSENEQIARVGETLRRKSMTHLELKAPTPSSTNNQIRNSLP</sequence>
<accession>A0ABY6AS42</accession>
<protein>
    <submittedName>
        <fullName evidence="2">RHS repeat-associated core domain-containing protein</fullName>
    </submittedName>
</protein>
<dbReference type="RefSeq" id="WP_261744581.1">
    <property type="nucleotide sequence ID" value="NZ_CP104557.1"/>
</dbReference>
<feature type="region of interest" description="Disordered" evidence="1">
    <location>
        <begin position="288"/>
        <end position="309"/>
    </location>
</feature>
<evidence type="ECO:0000313" key="2">
    <source>
        <dbReference type="EMBL" id="UXH40330.1"/>
    </source>
</evidence>